<comment type="pathway">
    <text evidence="1">Cofactor biosynthesis; molybdopterin biosynthesis.</text>
</comment>
<evidence type="ECO:0000256" key="7">
    <source>
        <dbReference type="ARBA" id="ARBA00029745"/>
    </source>
</evidence>
<sequence length="168" mass="18944">MKQGSIPPQRAWVQSSPLDLQGLLQQFQPHDGQSDEYPTGAIVSFSGLVRDFNERPEVTALTLEHYPGMTEKVLHQLLLEAQTRWQLQDALVVHRVGRMLPGDAIVFVAVASSHRKDAFAACEYIMDMLKTRAPFWKKEETGNDSYWVDARESDAEAAAAWLKDHDGH</sequence>
<dbReference type="SUPFAM" id="SSF54690">
    <property type="entry name" value="Molybdopterin synthase subunit MoaE"/>
    <property type="match status" value="1"/>
</dbReference>
<dbReference type="Pfam" id="PF02391">
    <property type="entry name" value="MoaE"/>
    <property type="match status" value="1"/>
</dbReference>
<evidence type="ECO:0000256" key="8">
    <source>
        <dbReference type="ARBA" id="ARBA00030407"/>
    </source>
</evidence>
<reference evidence="12 13" key="1">
    <citation type="submission" date="2018-02" db="EMBL/GenBank/DDBJ databases">
        <title>novel marine gammaproteobacteria from coastal saline agro ecosystem.</title>
        <authorList>
            <person name="Krishnan R."/>
            <person name="Ramesh Kumar N."/>
        </authorList>
    </citation>
    <scope>NUCLEOTIDE SEQUENCE [LARGE SCALE GENOMIC DNA]</scope>
    <source>
        <strain evidence="12 13">228</strain>
    </source>
</reference>
<comment type="caution">
    <text evidence="12">The sequence shown here is derived from an EMBL/GenBank/DDBJ whole genome shotgun (WGS) entry which is preliminary data.</text>
</comment>
<evidence type="ECO:0000256" key="1">
    <source>
        <dbReference type="ARBA" id="ARBA00005046"/>
    </source>
</evidence>
<dbReference type="InterPro" id="IPR036563">
    <property type="entry name" value="MoaE_sf"/>
</dbReference>
<comment type="subunit">
    <text evidence="6">Heterotetramer of 2 MoaD subunits and 2 MoaE subunits. Also stable as homodimer. The enzyme changes between these two forms during catalysis.</text>
</comment>
<gene>
    <name evidence="12" type="ORF">C4K68_11110</name>
</gene>
<comment type="similarity">
    <text evidence="2">Belongs to the MoaE family.</text>
</comment>
<comment type="catalytic activity">
    <reaction evidence="11">
        <text>2 [molybdopterin-synthase sulfur-carrier protein]-C-terminal-Gly-aminoethanethioate + cyclic pyranopterin phosphate + H2O = molybdopterin + 2 [molybdopterin-synthase sulfur-carrier protein]-C-terminal Gly-Gly + 2 H(+)</text>
        <dbReference type="Rhea" id="RHEA:26333"/>
        <dbReference type="Rhea" id="RHEA-COMP:12202"/>
        <dbReference type="Rhea" id="RHEA-COMP:19907"/>
        <dbReference type="ChEBI" id="CHEBI:15377"/>
        <dbReference type="ChEBI" id="CHEBI:15378"/>
        <dbReference type="ChEBI" id="CHEBI:58698"/>
        <dbReference type="ChEBI" id="CHEBI:59648"/>
        <dbReference type="ChEBI" id="CHEBI:90778"/>
        <dbReference type="ChEBI" id="CHEBI:232372"/>
        <dbReference type="EC" id="2.8.1.12"/>
    </reaction>
</comment>
<keyword evidence="5" id="KW-0501">Molybdenum cofactor biosynthesis</keyword>
<dbReference type="EMBL" id="PRLP01000034">
    <property type="protein sequence ID" value="PPC77407.1"/>
    <property type="molecule type" value="Genomic_DNA"/>
</dbReference>
<dbReference type="InterPro" id="IPR003448">
    <property type="entry name" value="Mopterin_biosynth_MoaE"/>
</dbReference>
<dbReference type="UniPathway" id="UPA00344"/>
<evidence type="ECO:0000256" key="3">
    <source>
        <dbReference type="ARBA" id="ARBA00011950"/>
    </source>
</evidence>
<evidence type="ECO:0000313" key="13">
    <source>
        <dbReference type="Proteomes" id="UP000238196"/>
    </source>
</evidence>
<dbReference type="PANTHER" id="PTHR23404">
    <property type="entry name" value="MOLYBDOPTERIN SYNTHASE RELATED"/>
    <property type="match status" value="1"/>
</dbReference>
<evidence type="ECO:0000256" key="9">
    <source>
        <dbReference type="ARBA" id="ARBA00030781"/>
    </source>
</evidence>
<protein>
    <recommendedName>
        <fullName evidence="4">Molybdopterin synthase catalytic subunit</fullName>
        <ecNumber evidence="3">2.8.1.12</ecNumber>
    </recommendedName>
    <alternativeName>
        <fullName evidence="9">MPT synthase subunit 2</fullName>
    </alternativeName>
    <alternativeName>
        <fullName evidence="7">Molybdenum cofactor biosynthesis protein E</fullName>
    </alternativeName>
    <alternativeName>
        <fullName evidence="8">Molybdopterin-converting factor large subunit</fullName>
    </alternativeName>
    <alternativeName>
        <fullName evidence="10">Molybdopterin-converting factor subunit 2</fullName>
    </alternativeName>
</protein>
<dbReference type="Gene3D" id="3.90.1170.40">
    <property type="entry name" value="Molybdopterin biosynthesis MoaE subunit"/>
    <property type="match status" value="1"/>
</dbReference>
<evidence type="ECO:0000313" key="12">
    <source>
        <dbReference type="EMBL" id="PPC77407.1"/>
    </source>
</evidence>
<name>A0A2S5KRB8_9PROT</name>
<dbReference type="EC" id="2.8.1.12" evidence="3"/>
<evidence type="ECO:0000256" key="2">
    <source>
        <dbReference type="ARBA" id="ARBA00005426"/>
    </source>
</evidence>
<dbReference type="GO" id="GO:0030366">
    <property type="term" value="F:molybdopterin synthase activity"/>
    <property type="evidence" value="ECO:0007669"/>
    <property type="project" value="UniProtKB-EC"/>
</dbReference>
<evidence type="ECO:0000256" key="10">
    <source>
        <dbReference type="ARBA" id="ARBA00032474"/>
    </source>
</evidence>
<dbReference type="OrthoDB" id="9803224at2"/>
<evidence type="ECO:0000256" key="5">
    <source>
        <dbReference type="ARBA" id="ARBA00023150"/>
    </source>
</evidence>
<evidence type="ECO:0000256" key="4">
    <source>
        <dbReference type="ARBA" id="ARBA00013858"/>
    </source>
</evidence>
<dbReference type="Proteomes" id="UP000238196">
    <property type="component" value="Unassembled WGS sequence"/>
</dbReference>
<dbReference type="CDD" id="cd00756">
    <property type="entry name" value="MoaE"/>
    <property type="match status" value="1"/>
</dbReference>
<organism evidence="12 13">
    <name type="scientific">Proteobacteria bacterium 228</name>
    <dbReference type="NCBI Taxonomy" id="2083153"/>
    <lineage>
        <taxon>Bacteria</taxon>
        <taxon>Pseudomonadati</taxon>
        <taxon>Pseudomonadota</taxon>
    </lineage>
</organism>
<accession>A0A2S5KRB8</accession>
<proteinExistence type="inferred from homology"/>
<evidence type="ECO:0000256" key="6">
    <source>
        <dbReference type="ARBA" id="ARBA00026066"/>
    </source>
</evidence>
<evidence type="ECO:0000256" key="11">
    <source>
        <dbReference type="ARBA" id="ARBA00049878"/>
    </source>
</evidence>
<dbReference type="GO" id="GO:0006777">
    <property type="term" value="P:Mo-molybdopterin cofactor biosynthetic process"/>
    <property type="evidence" value="ECO:0007669"/>
    <property type="project" value="UniProtKB-KW"/>
</dbReference>
<dbReference type="AlphaFoldDB" id="A0A2S5KRB8"/>